<reference evidence="1" key="1">
    <citation type="submission" date="2023-10" db="EMBL/GenBank/DDBJ databases">
        <title>Chromosome-level genome of the transformable northern wattle, Acacia crassicarpa.</title>
        <authorList>
            <person name="Massaro I."/>
            <person name="Sinha N.R."/>
            <person name="Poethig S."/>
            <person name="Leichty A.R."/>
        </authorList>
    </citation>
    <scope>NUCLEOTIDE SEQUENCE</scope>
    <source>
        <strain evidence="1">Acra3RX</strain>
        <tissue evidence="1">Leaf</tissue>
    </source>
</reference>
<gene>
    <name evidence="1" type="ORF">QN277_014180</name>
</gene>
<evidence type="ECO:0000313" key="1">
    <source>
        <dbReference type="EMBL" id="KAK4282853.1"/>
    </source>
</evidence>
<accession>A0AAE1N442</accession>
<keyword evidence="2" id="KW-1185">Reference proteome</keyword>
<protein>
    <submittedName>
        <fullName evidence="1">Uncharacterized protein</fullName>
    </submittedName>
</protein>
<sequence>MRKWEDPILSLYYFYCFPSFTPRKDGKRANSARTRQQQTQLTDTLSIKRQQSRLTYILFQLLSLSRQLNLAAFDAIINSSVPRLLCGSFILKPWKFTFRF</sequence>
<name>A0AAE1N442_9FABA</name>
<proteinExistence type="predicted"/>
<dbReference type="EMBL" id="JAWXYG010000002">
    <property type="protein sequence ID" value="KAK4282853.1"/>
    <property type="molecule type" value="Genomic_DNA"/>
</dbReference>
<evidence type="ECO:0000313" key="2">
    <source>
        <dbReference type="Proteomes" id="UP001293593"/>
    </source>
</evidence>
<dbReference type="Proteomes" id="UP001293593">
    <property type="component" value="Unassembled WGS sequence"/>
</dbReference>
<dbReference type="AlphaFoldDB" id="A0AAE1N442"/>
<comment type="caution">
    <text evidence="1">The sequence shown here is derived from an EMBL/GenBank/DDBJ whole genome shotgun (WGS) entry which is preliminary data.</text>
</comment>
<organism evidence="1 2">
    <name type="scientific">Acacia crassicarpa</name>
    <name type="common">northern wattle</name>
    <dbReference type="NCBI Taxonomy" id="499986"/>
    <lineage>
        <taxon>Eukaryota</taxon>
        <taxon>Viridiplantae</taxon>
        <taxon>Streptophyta</taxon>
        <taxon>Embryophyta</taxon>
        <taxon>Tracheophyta</taxon>
        <taxon>Spermatophyta</taxon>
        <taxon>Magnoliopsida</taxon>
        <taxon>eudicotyledons</taxon>
        <taxon>Gunneridae</taxon>
        <taxon>Pentapetalae</taxon>
        <taxon>rosids</taxon>
        <taxon>fabids</taxon>
        <taxon>Fabales</taxon>
        <taxon>Fabaceae</taxon>
        <taxon>Caesalpinioideae</taxon>
        <taxon>mimosoid clade</taxon>
        <taxon>Acacieae</taxon>
        <taxon>Acacia</taxon>
    </lineage>
</organism>